<proteinExistence type="predicted"/>
<dbReference type="CDD" id="cd01407">
    <property type="entry name" value="SIR2-fam"/>
    <property type="match status" value="1"/>
</dbReference>
<dbReference type="PANTHER" id="PTHR11085">
    <property type="entry name" value="NAD-DEPENDENT PROTEIN DEACYLASE SIRTUIN-5, MITOCHONDRIAL-RELATED"/>
    <property type="match status" value="1"/>
</dbReference>
<evidence type="ECO:0000313" key="4">
    <source>
        <dbReference type="EMBL" id="KKN45268.1"/>
    </source>
</evidence>
<dbReference type="SUPFAM" id="SSF52467">
    <property type="entry name" value="DHS-like NAD/FAD-binding domain"/>
    <property type="match status" value="1"/>
</dbReference>
<dbReference type="AlphaFoldDB" id="A0A0F9TV92"/>
<dbReference type="Pfam" id="PF02146">
    <property type="entry name" value="SIR2"/>
    <property type="match status" value="1"/>
</dbReference>
<evidence type="ECO:0000256" key="2">
    <source>
        <dbReference type="ARBA" id="ARBA00023027"/>
    </source>
</evidence>
<gene>
    <name evidence="4" type="ORF">LCGC14_0684750</name>
</gene>
<dbReference type="InterPro" id="IPR026590">
    <property type="entry name" value="Ssirtuin_cat_dom"/>
</dbReference>
<evidence type="ECO:0000259" key="3">
    <source>
        <dbReference type="PROSITE" id="PS50305"/>
    </source>
</evidence>
<keyword evidence="2" id="KW-0520">NAD</keyword>
<organism evidence="4">
    <name type="scientific">marine sediment metagenome</name>
    <dbReference type="NCBI Taxonomy" id="412755"/>
    <lineage>
        <taxon>unclassified sequences</taxon>
        <taxon>metagenomes</taxon>
        <taxon>ecological metagenomes</taxon>
    </lineage>
</organism>
<accession>A0A0F9TV92</accession>
<feature type="domain" description="Deacetylase sirtuin-type" evidence="3">
    <location>
        <begin position="1"/>
        <end position="263"/>
    </location>
</feature>
<dbReference type="GO" id="GO:0017136">
    <property type="term" value="F:histone deacetylase activity, NAD-dependent"/>
    <property type="evidence" value="ECO:0007669"/>
    <property type="project" value="TreeGrafter"/>
</dbReference>
<dbReference type="InterPro" id="IPR026591">
    <property type="entry name" value="Sirtuin_cat_small_dom_sf"/>
</dbReference>
<dbReference type="EMBL" id="LAZR01001400">
    <property type="protein sequence ID" value="KKN45268.1"/>
    <property type="molecule type" value="Genomic_DNA"/>
</dbReference>
<dbReference type="GO" id="GO:0070403">
    <property type="term" value="F:NAD+ binding"/>
    <property type="evidence" value="ECO:0007669"/>
    <property type="project" value="InterPro"/>
</dbReference>
<evidence type="ECO:0000256" key="1">
    <source>
        <dbReference type="ARBA" id="ARBA00022679"/>
    </source>
</evidence>
<protein>
    <recommendedName>
        <fullName evidence="3">Deacetylase sirtuin-type domain-containing protein</fullName>
    </recommendedName>
</protein>
<dbReference type="InterPro" id="IPR050134">
    <property type="entry name" value="NAD-dep_sirtuin_deacylases"/>
</dbReference>
<dbReference type="InterPro" id="IPR029035">
    <property type="entry name" value="DHS-like_NAD/FAD-binding_dom"/>
</dbReference>
<sequence length="263" mass="29206">MINIDEKINALAQLIIKSNNIVALTGAGMSTESGIADFRSPGTGLWEKVDPYEFASIHSYVENTSKNLEFMLETGRSIFKARPNRGHKALTKLQKLGKLRGILTQNIDRLHHKVHTKNIVEFHGNAYEAKCMTCGQIYEITFMINQAMKGKSTPLCEKCNGLLKPNAIFFGEPLEPKTLEAADEMIAECELLLVLGSSLVVYPVALYPQKALSIGAKLAIINIQETDMDTMAEIVIHEKIGEVFPKVISIVESSIKMKKNKEK</sequence>
<keyword evidence="1" id="KW-0808">Transferase</keyword>
<dbReference type="PROSITE" id="PS50305">
    <property type="entry name" value="SIRTUIN"/>
    <property type="match status" value="1"/>
</dbReference>
<dbReference type="PANTHER" id="PTHR11085:SF10">
    <property type="entry name" value="NAD-DEPENDENT PROTEIN DEACYLASE SIRTUIN-5, MITOCHONDRIAL-RELATED"/>
    <property type="match status" value="1"/>
</dbReference>
<dbReference type="InterPro" id="IPR003000">
    <property type="entry name" value="Sirtuin"/>
</dbReference>
<dbReference type="Gene3D" id="3.30.1600.10">
    <property type="entry name" value="SIR2/SIRT2 'Small Domain"/>
    <property type="match status" value="1"/>
</dbReference>
<dbReference type="NCBIfam" id="NF001753">
    <property type="entry name" value="PRK00481.1-3"/>
    <property type="match status" value="1"/>
</dbReference>
<name>A0A0F9TV92_9ZZZZ</name>
<reference evidence="4" key="1">
    <citation type="journal article" date="2015" name="Nature">
        <title>Complex archaea that bridge the gap between prokaryotes and eukaryotes.</title>
        <authorList>
            <person name="Spang A."/>
            <person name="Saw J.H."/>
            <person name="Jorgensen S.L."/>
            <person name="Zaremba-Niedzwiedzka K."/>
            <person name="Martijn J."/>
            <person name="Lind A.E."/>
            <person name="van Eijk R."/>
            <person name="Schleper C."/>
            <person name="Guy L."/>
            <person name="Ettema T.J."/>
        </authorList>
    </citation>
    <scope>NUCLEOTIDE SEQUENCE</scope>
</reference>
<dbReference type="Gene3D" id="3.40.50.1220">
    <property type="entry name" value="TPP-binding domain"/>
    <property type="match status" value="1"/>
</dbReference>
<comment type="caution">
    <text evidence="4">The sequence shown here is derived from an EMBL/GenBank/DDBJ whole genome shotgun (WGS) entry which is preliminary data.</text>
</comment>